<sequence>MRSLKISEDTDYQIELIKMLLAKDYKIRVTKGKVVRYALKALKEKMDSRGDGNE</sequence>
<dbReference type="Proteomes" id="UP000245466">
    <property type="component" value="Unassembled WGS sequence"/>
</dbReference>
<proteinExistence type="predicted"/>
<name>A0A2U1AGX7_9BACT</name>
<keyword evidence="2" id="KW-1185">Reference proteome</keyword>
<comment type="caution">
    <text evidence="1">The sequence shown here is derived from an EMBL/GenBank/DDBJ whole genome shotgun (WGS) entry which is preliminary data.</text>
</comment>
<evidence type="ECO:0000313" key="1">
    <source>
        <dbReference type="EMBL" id="PVY35660.1"/>
    </source>
</evidence>
<dbReference type="EMBL" id="QEKI01000032">
    <property type="protein sequence ID" value="PVY35660.1"/>
    <property type="molecule type" value="Genomic_DNA"/>
</dbReference>
<evidence type="ECO:0000313" key="2">
    <source>
        <dbReference type="Proteomes" id="UP000245466"/>
    </source>
</evidence>
<reference evidence="1 2" key="1">
    <citation type="submission" date="2018-04" db="EMBL/GenBank/DDBJ databases">
        <title>Genomic Encyclopedia of Type Strains, Phase IV (KMG-IV): sequencing the most valuable type-strain genomes for metagenomic binning, comparative biology and taxonomic classification.</title>
        <authorList>
            <person name="Goeker M."/>
        </authorList>
    </citation>
    <scope>NUCLEOTIDE SEQUENCE [LARGE SCALE GENOMIC DNA]</scope>
    <source>
        <strain evidence="1 2">DSM 100231</strain>
    </source>
</reference>
<organism evidence="1 2">
    <name type="scientific">Pontibacter virosus</name>
    <dbReference type="NCBI Taxonomy" id="1765052"/>
    <lineage>
        <taxon>Bacteria</taxon>
        <taxon>Pseudomonadati</taxon>
        <taxon>Bacteroidota</taxon>
        <taxon>Cytophagia</taxon>
        <taxon>Cytophagales</taxon>
        <taxon>Hymenobacteraceae</taxon>
        <taxon>Pontibacter</taxon>
    </lineage>
</organism>
<dbReference type="RefSeq" id="WP_165820711.1">
    <property type="nucleotide sequence ID" value="NZ_QEKI01000032.1"/>
</dbReference>
<accession>A0A2U1AGX7</accession>
<gene>
    <name evidence="1" type="ORF">C8E01_1322</name>
</gene>
<dbReference type="AlphaFoldDB" id="A0A2U1AGX7"/>
<protein>
    <submittedName>
        <fullName evidence="1">Uncharacterized protein</fullName>
    </submittedName>
</protein>